<dbReference type="SMART" id="SM00635">
    <property type="entry name" value="BID_2"/>
    <property type="match status" value="1"/>
</dbReference>
<feature type="compositionally biased region" description="Acidic residues" evidence="1">
    <location>
        <begin position="910"/>
        <end position="924"/>
    </location>
</feature>
<evidence type="ECO:0000313" key="4">
    <source>
        <dbReference type="Proteomes" id="UP001597052"/>
    </source>
</evidence>
<dbReference type="InterPro" id="IPR013783">
    <property type="entry name" value="Ig-like_fold"/>
</dbReference>
<gene>
    <name evidence="3" type="ORF">ACFSBW_18485</name>
</gene>
<evidence type="ECO:0000313" key="3">
    <source>
        <dbReference type="EMBL" id="MFD1643842.1"/>
    </source>
</evidence>
<reference evidence="3 4" key="1">
    <citation type="journal article" date="2019" name="Int. J. Syst. Evol. Microbiol.">
        <title>The Global Catalogue of Microorganisms (GCM) 10K type strain sequencing project: providing services to taxonomists for standard genome sequencing and annotation.</title>
        <authorList>
            <consortium name="The Broad Institute Genomics Platform"/>
            <consortium name="The Broad Institute Genome Sequencing Center for Infectious Disease"/>
            <person name="Wu L."/>
            <person name="Ma J."/>
        </authorList>
    </citation>
    <scope>NUCLEOTIDE SEQUENCE [LARGE SCALE GENOMIC DNA]</scope>
    <source>
        <strain evidence="3 4">CGMCC 1.10593</strain>
    </source>
</reference>
<comment type="caution">
    <text evidence="3">The sequence shown here is derived from an EMBL/GenBank/DDBJ whole genome shotgun (WGS) entry which is preliminary data.</text>
</comment>
<feature type="compositionally biased region" description="Acidic residues" evidence="1">
    <location>
        <begin position="1100"/>
        <end position="1116"/>
    </location>
</feature>
<dbReference type="InterPro" id="IPR003343">
    <property type="entry name" value="Big_2"/>
</dbReference>
<dbReference type="InterPro" id="IPR008964">
    <property type="entry name" value="Invasin/intimin_cell_adhesion"/>
</dbReference>
<accession>A0ABD6DEL5</accession>
<dbReference type="SUPFAM" id="SSF49373">
    <property type="entry name" value="Invasin/intimin cell-adhesion fragments"/>
    <property type="match status" value="1"/>
</dbReference>
<feature type="region of interest" description="Disordered" evidence="1">
    <location>
        <begin position="1094"/>
        <end position="1117"/>
    </location>
</feature>
<dbReference type="InterPro" id="IPR026453">
    <property type="entry name" value="PGF_pre_PGF"/>
</dbReference>
<feature type="region of interest" description="Disordered" evidence="1">
    <location>
        <begin position="502"/>
        <end position="521"/>
    </location>
</feature>
<feature type="compositionally biased region" description="Polar residues" evidence="1">
    <location>
        <begin position="926"/>
        <end position="938"/>
    </location>
</feature>
<proteinExistence type="predicted"/>
<dbReference type="NCBIfam" id="TIGR04213">
    <property type="entry name" value="PGF_pre_PGF"/>
    <property type="match status" value="1"/>
</dbReference>
<name>A0ABD6DEL5_9EURY</name>
<feature type="domain" description="BIG2" evidence="2">
    <location>
        <begin position="808"/>
        <end position="889"/>
    </location>
</feature>
<dbReference type="Proteomes" id="UP001597052">
    <property type="component" value="Unassembled WGS sequence"/>
</dbReference>
<dbReference type="RefSeq" id="WP_256397771.1">
    <property type="nucleotide sequence ID" value="NZ_JANHDJ010000012.1"/>
</dbReference>
<feature type="compositionally biased region" description="Low complexity" evidence="1">
    <location>
        <begin position="895"/>
        <end position="906"/>
    </location>
</feature>
<feature type="region of interest" description="Disordered" evidence="1">
    <location>
        <begin position="971"/>
        <end position="1008"/>
    </location>
</feature>
<evidence type="ECO:0000256" key="1">
    <source>
        <dbReference type="SAM" id="MobiDB-lite"/>
    </source>
</evidence>
<protein>
    <submittedName>
        <fullName evidence="3">PGF-pre-PGF domain-containing protein</fullName>
    </submittedName>
</protein>
<dbReference type="Gene3D" id="2.60.40.1120">
    <property type="entry name" value="Carboxypeptidase-like, regulatory domain"/>
    <property type="match status" value="1"/>
</dbReference>
<keyword evidence="4" id="KW-1185">Reference proteome</keyword>
<dbReference type="Gene3D" id="2.60.40.1080">
    <property type="match status" value="1"/>
</dbReference>
<dbReference type="EMBL" id="JBHUDM010000010">
    <property type="protein sequence ID" value="MFD1643842.1"/>
    <property type="molecule type" value="Genomic_DNA"/>
</dbReference>
<dbReference type="Gene3D" id="2.60.40.10">
    <property type="entry name" value="Immunoglobulins"/>
    <property type="match status" value="1"/>
</dbReference>
<feature type="region of interest" description="Disordered" evidence="1">
    <location>
        <begin position="886"/>
        <end position="958"/>
    </location>
</feature>
<feature type="compositionally biased region" description="Basic and acidic residues" evidence="1">
    <location>
        <begin position="972"/>
        <end position="982"/>
    </location>
</feature>
<sequence length="1144" mass="117934">MENSYWDVGTTTQTASVQNDGGTVSGVVGFGEVSDTEPASEMQRFGPPVTMDALSFDNPQTWTISDGYPALAWQNVDQPTVESLTAETITTAVGNDGQLNVTAFVAPGDDAGEGVNVTVTDDGGINGIVTGDSVRTDENGNATFSFTEETAGEYTLAFELEGNGAVSDSSTITVELANSVDVGTQPTESTAGESVSGPPQAIVTTASGLPVRGVDVSVSEANGYAFDNGTTTVSTNSSGIASFDDLEIETAGDYNLDFEIDSTDPNVSTDATVSTNGFSVRAAAADSVTIDTQPASSQTAGKPITGPPAVTVTDEFGNPVAGVDVSVSETNGFTFDAATTTRSTDSSGIVSFDDLEIETAGDYGLDFTIDSADANVATDATVSTNKFDVVAAVANSLSIVEVPDTITAGESVSLKFNATDEFDNPAADQQLQQFTLSSEFEGILNSSASVRLNETGEYVVVVDVDTVTTADNSHTLTADADSVGSESVDIAVEPAESNTLTFVTQPDNSTAGESITGENDNPISVDIRDKYGNVVDDFSDKVTLAVETGDGTLSGDTVVDANTGVAVFAGLSIETADDYMLNASAEGVANETSLPFSVEPAGSNTLAFVTQPDNSTAGEPITGPPTVSATDEFDNPVEGVDVDVTVLDGAGTVTAGETTKQTNTTGIAVFDALETQISDDYRLQFDSNETDATVETSDTIETESFAVEPAQITTFTAPNVTATAGITERLNVTVSDTFGNPITDEVLNVTDTDGLGGLAPGKMNHTNETGEAGFVFTEHSSGNYTVDIAVEADPAINTTANVSIERAAVDSLSVSLADETLTTGESTTLTAEATYINETTLTVTEAATLTSNNTAIATVDANGTVQANGTGSTDLKSAYRDANDTVAVSVSNPPSSSGSSGSSSGSGDDRDGDTEDEVPVEINEDGSVSATTTVTANEPTRVDLGDSVSDDESDTNYNRVDLTFGADTEVTFEARSRSRDELPDGTPQLGGAAGDGEPTADGDSGSDSAISYVEFTVSSEGVDASDRVSSATIEFDVATETLADRDLGADDIALNRYDEDAGEWTELDTEIVSEGDSEVTYESTTPGFSVFAVGERADEMNTEPTDDSTEPIETNDDTPGFGLLVGLVSLLTLSVLVGRFQRTD</sequence>
<dbReference type="AlphaFoldDB" id="A0ABD6DEL5"/>
<organism evidence="3 4">
    <name type="scientific">Halohasta litorea</name>
    <dbReference type="NCBI Taxonomy" id="869891"/>
    <lineage>
        <taxon>Archaea</taxon>
        <taxon>Methanobacteriati</taxon>
        <taxon>Methanobacteriota</taxon>
        <taxon>Stenosarchaea group</taxon>
        <taxon>Halobacteria</taxon>
        <taxon>Halobacteriales</taxon>
        <taxon>Haloferacaceae</taxon>
        <taxon>Halohasta</taxon>
    </lineage>
</organism>
<evidence type="ECO:0000259" key="2">
    <source>
        <dbReference type="SMART" id="SM00635"/>
    </source>
</evidence>